<dbReference type="GO" id="GO:0004824">
    <property type="term" value="F:lysine-tRNA ligase activity"/>
    <property type="evidence" value="ECO:0007669"/>
    <property type="project" value="UniProtKB-UniRule"/>
</dbReference>
<dbReference type="InterPro" id="IPR018149">
    <property type="entry name" value="Lys-tRNA-synth_II_C"/>
</dbReference>
<dbReference type="InterPro" id="IPR004364">
    <property type="entry name" value="Aa-tRNA-synt_II"/>
</dbReference>
<feature type="binding site" evidence="11">
    <location>
        <position position="390"/>
    </location>
    <ligand>
        <name>Mg(2+)</name>
        <dbReference type="ChEBI" id="CHEBI:18420"/>
        <label>1</label>
    </ligand>
</feature>
<dbReference type="SUPFAM" id="SSF50249">
    <property type="entry name" value="Nucleic acid-binding proteins"/>
    <property type="match status" value="1"/>
</dbReference>
<keyword evidence="3 11" id="KW-0963">Cytoplasm</keyword>
<name>A0A1F2WFF9_9ACTN</name>
<reference evidence="14 15" key="1">
    <citation type="journal article" date="2016" name="Nat. Commun.">
        <title>Thousands of microbial genomes shed light on interconnected biogeochemical processes in an aquifer system.</title>
        <authorList>
            <person name="Anantharaman K."/>
            <person name="Brown C.T."/>
            <person name="Hug L.A."/>
            <person name="Sharon I."/>
            <person name="Castelle C.J."/>
            <person name="Probst A.J."/>
            <person name="Thomas B.C."/>
            <person name="Singh A."/>
            <person name="Wilkins M.J."/>
            <person name="Karaoz U."/>
            <person name="Brodie E.L."/>
            <person name="Williams K.H."/>
            <person name="Hubbard S.S."/>
            <person name="Banfield J.F."/>
        </authorList>
    </citation>
    <scope>NUCLEOTIDE SEQUENCE [LARGE SCALE GENOMIC DNA]</scope>
</reference>
<dbReference type="PRINTS" id="PR00982">
    <property type="entry name" value="TRNASYNTHLYS"/>
</dbReference>
<dbReference type="STRING" id="1797197.A2Y75_09135"/>
<organism evidence="14 15">
    <name type="scientific">Candidatus Solincola sediminis</name>
    <dbReference type="NCBI Taxonomy" id="1797199"/>
    <lineage>
        <taxon>Bacteria</taxon>
        <taxon>Bacillati</taxon>
        <taxon>Actinomycetota</taxon>
        <taxon>Candidatus Geothermincolia</taxon>
        <taxon>Candidatus Geothermincolales</taxon>
        <taxon>Candidatus Geothermincolaceae</taxon>
        <taxon>Candidatus Solincola</taxon>
    </lineage>
</organism>
<dbReference type="InterPro" id="IPR012340">
    <property type="entry name" value="NA-bd_OB-fold"/>
</dbReference>
<keyword evidence="11 12" id="KW-0460">Magnesium</keyword>
<dbReference type="Proteomes" id="UP000177876">
    <property type="component" value="Unassembled WGS sequence"/>
</dbReference>
<comment type="cofactor">
    <cofactor evidence="11 12">
        <name>Mg(2+)</name>
        <dbReference type="ChEBI" id="CHEBI:18420"/>
    </cofactor>
    <text evidence="11 12">Binds 3 Mg(2+) ions per subunit.</text>
</comment>
<comment type="caution">
    <text evidence="14">The sequence shown here is derived from an EMBL/GenBank/DDBJ whole genome shotgun (WGS) entry which is preliminary data.</text>
</comment>
<feature type="binding site" evidence="11">
    <location>
        <position position="397"/>
    </location>
    <ligand>
        <name>Mg(2+)</name>
        <dbReference type="ChEBI" id="CHEBI:18420"/>
        <label>1</label>
    </ligand>
</feature>
<comment type="catalytic activity">
    <reaction evidence="10 11 12">
        <text>tRNA(Lys) + L-lysine + ATP = L-lysyl-tRNA(Lys) + AMP + diphosphate</text>
        <dbReference type="Rhea" id="RHEA:20792"/>
        <dbReference type="Rhea" id="RHEA-COMP:9696"/>
        <dbReference type="Rhea" id="RHEA-COMP:9697"/>
        <dbReference type="ChEBI" id="CHEBI:30616"/>
        <dbReference type="ChEBI" id="CHEBI:32551"/>
        <dbReference type="ChEBI" id="CHEBI:33019"/>
        <dbReference type="ChEBI" id="CHEBI:78442"/>
        <dbReference type="ChEBI" id="CHEBI:78529"/>
        <dbReference type="ChEBI" id="CHEBI:456215"/>
        <dbReference type="EC" id="6.1.1.6"/>
    </reaction>
</comment>
<dbReference type="SUPFAM" id="SSF55681">
    <property type="entry name" value="Class II aaRS and biotin synthetases"/>
    <property type="match status" value="1"/>
</dbReference>
<dbReference type="Pfam" id="PF01336">
    <property type="entry name" value="tRNA_anti-codon"/>
    <property type="match status" value="1"/>
</dbReference>
<feature type="domain" description="Aminoacyl-transfer RNA synthetases class-II family profile" evidence="13">
    <location>
        <begin position="170"/>
        <end position="474"/>
    </location>
</feature>
<keyword evidence="6 11" id="KW-0547">Nucleotide-binding</keyword>
<dbReference type="HAMAP" id="MF_00252">
    <property type="entry name" value="Lys_tRNA_synth_class2"/>
    <property type="match status" value="1"/>
</dbReference>
<keyword evidence="8 11" id="KW-0648">Protein biosynthesis</keyword>
<dbReference type="Gene3D" id="3.30.930.10">
    <property type="entry name" value="Bira Bifunctional Protein, Domain 2"/>
    <property type="match status" value="1"/>
</dbReference>
<dbReference type="CDD" id="cd00775">
    <property type="entry name" value="LysRS_core"/>
    <property type="match status" value="1"/>
</dbReference>
<keyword evidence="5 11" id="KW-0479">Metal-binding</keyword>
<evidence type="ECO:0000256" key="6">
    <source>
        <dbReference type="ARBA" id="ARBA00022741"/>
    </source>
</evidence>
<keyword evidence="7 11" id="KW-0067">ATP-binding</keyword>
<dbReference type="InterPro" id="IPR044136">
    <property type="entry name" value="Lys-tRNA-ligase_II_N"/>
</dbReference>
<dbReference type="Gene3D" id="2.40.50.140">
    <property type="entry name" value="Nucleic acid-binding proteins"/>
    <property type="match status" value="1"/>
</dbReference>
<evidence type="ECO:0000313" key="15">
    <source>
        <dbReference type="Proteomes" id="UP000177876"/>
    </source>
</evidence>
<protein>
    <recommendedName>
        <fullName evidence="11">Lysine--tRNA ligase</fullName>
        <ecNumber evidence="11">6.1.1.6</ecNumber>
    </recommendedName>
    <alternativeName>
        <fullName evidence="11">Lysyl-tRNA synthetase</fullName>
        <shortName evidence="11">LysRS</shortName>
    </alternativeName>
</protein>
<comment type="subunit">
    <text evidence="11">Homodimer.</text>
</comment>
<evidence type="ECO:0000256" key="7">
    <source>
        <dbReference type="ARBA" id="ARBA00022840"/>
    </source>
</evidence>
<comment type="similarity">
    <text evidence="2 11">Belongs to the class-II aminoacyl-tRNA synthetase family.</text>
</comment>
<dbReference type="InterPro" id="IPR004365">
    <property type="entry name" value="NA-bd_OB_tRNA"/>
</dbReference>
<evidence type="ECO:0000256" key="9">
    <source>
        <dbReference type="ARBA" id="ARBA00023146"/>
    </source>
</evidence>
<evidence type="ECO:0000256" key="11">
    <source>
        <dbReference type="HAMAP-Rule" id="MF_00252"/>
    </source>
</evidence>
<dbReference type="AlphaFoldDB" id="A0A1F2WFF9"/>
<dbReference type="InterPro" id="IPR006195">
    <property type="entry name" value="aa-tRNA-synth_II"/>
</dbReference>
<dbReference type="GO" id="GO:0005829">
    <property type="term" value="C:cytosol"/>
    <property type="evidence" value="ECO:0007669"/>
    <property type="project" value="TreeGrafter"/>
</dbReference>
<evidence type="ECO:0000256" key="12">
    <source>
        <dbReference type="RuleBase" id="RU000336"/>
    </source>
</evidence>
<dbReference type="EMBL" id="MELK01000053">
    <property type="protein sequence ID" value="OFW55571.1"/>
    <property type="molecule type" value="Genomic_DNA"/>
</dbReference>
<dbReference type="Pfam" id="PF00152">
    <property type="entry name" value="tRNA-synt_2"/>
    <property type="match status" value="1"/>
</dbReference>
<dbReference type="FunFam" id="3.30.930.10:FF:000238">
    <property type="entry name" value="Lysine--tRNA ligase"/>
    <property type="match status" value="1"/>
</dbReference>
<dbReference type="PANTHER" id="PTHR42918">
    <property type="entry name" value="LYSYL-TRNA SYNTHETASE"/>
    <property type="match status" value="1"/>
</dbReference>
<dbReference type="GO" id="GO:0000287">
    <property type="term" value="F:magnesium ion binding"/>
    <property type="evidence" value="ECO:0007669"/>
    <property type="project" value="UniProtKB-UniRule"/>
</dbReference>
<proteinExistence type="inferred from homology"/>
<gene>
    <name evidence="11" type="primary">lysS</name>
    <name evidence="14" type="ORF">A2Y75_09135</name>
</gene>
<keyword evidence="9 11" id="KW-0030">Aminoacyl-tRNA synthetase</keyword>
<dbReference type="GO" id="GO:0005524">
    <property type="term" value="F:ATP binding"/>
    <property type="evidence" value="ECO:0007669"/>
    <property type="project" value="UniProtKB-UniRule"/>
</dbReference>
<dbReference type="PANTHER" id="PTHR42918:SF15">
    <property type="entry name" value="LYSINE--TRNA LIGASE, CHLOROPLASTIC_MITOCHONDRIAL"/>
    <property type="match status" value="1"/>
</dbReference>
<keyword evidence="4 11" id="KW-0436">Ligase</keyword>
<evidence type="ECO:0000313" key="14">
    <source>
        <dbReference type="EMBL" id="OFW55571.1"/>
    </source>
</evidence>
<evidence type="ECO:0000256" key="4">
    <source>
        <dbReference type="ARBA" id="ARBA00022598"/>
    </source>
</evidence>
<evidence type="ECO:0000256" key="5">
    <source>
        <dbReference type="ARBA" id="ARBA00022723"/>
    </source>
</evidence>
<evidence type="ECO:0000256" key="1">
    <source>
        <dbReference type="ARBA" id="ARBA00004496"/>
    </source>
</evidence>
<dbReference type="InterPro" id="IPR002313">
    <property type="entry name" value="Lys-tRNA-ligase_II"/>
</dbReference>
<dbReference type="InterPro" id="IPR045864">
    <property type="entry name" value="aa-tRNA-synth_II/BPL/LPL"/>
</dbReference>
<evidence type="ECO:0000256" key="10">
    <source>
        <dbReference type="ARBA" id="ARBA00048573"/>
    </source>
</evidence>
<evidence type="ECO:0000259" key="13">
    <source>
        <dbReference type="PROSITE" id="PS50862"/>
    </source>
</evidence>
<dbReference type="FunFam" id="2.40.50.140:FF:000024">
    <property type="entry name" value="Lysine--tRNA ligase"/>
    <property type="match status" value="1"/>
</dbReference>
<comment type="subcellular location">
    <subcellularLocation>
        <location evidence="1 11">Cytoplasm</location>
    </subcellularLocation>
</comment>
<dbReference type="PROSITE" id="PS50862">
    <property type="entry name" value="AA_TRNA_LIGASE_II"/>
    <property type="match status" value="1"/>
</dbReference>
<dbReference type="NCBIfam" id="TIGR00499">
    <property type="entry name" value="lysS_bact"/>
    <property type="match status" value="1"/>
</dbReference>
<dbReference type="CDD" id="cd04322">
    <property type="entry name" value="LysRS_N"/>
    <property type="match status" value="1"/>
</dbReference>
<accession>A0A1F2WFF9</accession>
<evidence type="ECO:0000256" key="3">
    <source>
        <dbReference type="ARBA" id="ARBA00022490"/>
    </source>
</evidence>
<dbReference type="GO" id="GO:0006430">
    <property type="term" value="P:lysyl-tRNA aminoacylation"/>
    <property type="evidence" value="ECO:0007669"/>
    <property type="project" value="UniProtKB-UniRule"/>
</dbReference>
<dbReference type="GO" id="GO:0000049">
    <property type="term" value="F:tRNA binding"/>
    <property type="evidence" value="ECO:0007669"/>
    <property type="project" value="TreeGrafter"/>
</dbReference>
<evidence type="ECO:0000256" key="8">
    <source>
        <dbReference type="ARBA" id="ARBA00022917"/>
    </source>
</evidence>
<dbReference type="NCBIfam" id="NF001756">
    <property type="entry name" value="PRK00484.1"/>
    <property type="match status" value="1"/>
</dbReference>
<dbReference type="EC" id="6.1.1.6" evidence="11"/>
<evidence type="ECO:0000256" key="2">
    <source>
        <dbReference type="ARBA" id="ARBA00008226"/>
    </source>
</evidence>
<sequence>MEKLEELEKLGIQPYALRYPHPDNAAEIRERFSSLEDGEESEYTARMAGRIMAIRRHGKASFSDLEDGSGRLQVMASIDSLGEEEYELFQELDIGDWAGFEGVIFKSRRGELTLRASSFELLSKSLRPLPEKWHGLKDVEVRYRQRYLDMIVNPEIKETLITRGKTIKRLRCFLDEHGFIEVETPMLQPIPGGATARPFSTYHQALGQDLYLRIAPELYLKRCVVGGLERVYEINRNFRNEGISYKHNPEFTMLEFYMAYVDYLDLAAFLEEMIADVVRSVKGDLEFSYQGMNVDLTPPWRRIGLLQAVSEAVGQEITSNTAEEILRGLAAKHEVLLEKGWGLGKIITELFEKLVEPNLWEPTLVMDYPSEVSPLARPHRNDSFLTERFELIVAGREIANAFSELIDPLEQRRRFEEQARQRERGDEEAHVIDYDYLKALEYGMPPTGGLGLGIDRLVMLLTDSHSIREVILFPHLRTES</sequence>
<feature type="binding site" evidence="11">
    <location>
        <position position="397"/>
    </location>
    <ligand>
        <name>Mg(2+)</name>
        <dbReference type="ChEBI" id="CHEBI:18420"/>
        <label>2</label>
    </ligand>
</feature>